<accession>A0A2K9AFP9</accession>
<reference evidence="2 3" key="1">
    <citation type="submission" date="2017-12" db="EMBL/GenBank/DDBJ databases">
        <title>Kangiella profundi FT102 completed genome.</title>
        <authorList>
            <person name="Xu J."/>
            <person name="Wang J."/>
            <person name="Lu Y."/>
        </authorList>
    </citation>
    <scope>NUCLEOTIDE SEQUENCE [LARGE SCALE GENOMIC DNA]</scope>
    <source>
        <strain evidence="2 3">FT102</strain>
    </source>
</reference>
<dbReference type="Proteomes" id="UP000232693">
    <property type="component" value="Chromosome"/>
</dbReference>
<dbReference type="AlphaFoldDB" id="A0A2K9AFP9"/>
<keyword evidence="1" id="KW-1133">Transmembrane helix</keyword>
<evidence type="ECO:0000256" key="1">
    <source>
        <dbReference type="SAM" id="Phobius"/>
    </source>
</evidence>
<protein>
    <submittedName>
        <fullName evidence="2">Uncharacterized protein</fullName>
    </submittedName>
</protein>
<dbReference type="EMBL" id="CP025120">
    <property type="protein sequence ID" value="AUD79216.1"/>
    <property type="molecule type" value="Genomic_DNA"/>
</dbReference>
<keyword evidence="3" id="KW-1185">Reference proteome</keyword>
<feature type="transmembrane region" description="Helical" evidence="1">
    <location>
        <begin position="30"/>
        <end position="55"/>
    </location>
</feature>
<name>A0A2K9AFP9_9GAMM</name>
<organism evidence="2 3">
    <name type="scientific">Kangiella profundi</name>
    <dbReference type="NCBI Taxonomy" id="1561924"/>
    <lineage>
        <taxon>Bacteria</taxon>
        <taxon>Pseudomonadati</taxon>
        <taxon>Pseudomonadota</taxon>
        <taxon>Gammaproteobacteria</taxon>
        <taxon>Kangiellales</taxon>
        <taxon>Kangiellaceae</taxon>
        <taxon>Kangiella</taxon>
    </lineage>
</organism>
<sequence>MFWFVLSWLLIFILIPYLFLVKEKKGDYRLWYLTIPSLIGYFVYYLLCIGVFTQYKGLELFELELIDNNKVTALGYFYFALESLVGSILGLIFGYLWWKHLLTKRVVK</sequence>
<evidence type="ECO:0000313" key="3">
    <source>
        <dbReference type="Proteomes" id="UP000232693"/>
    </source>
</evidence>
<proteinExistence type="predicted"/>
<gene>
    <name evidence="2" type="ORF">CW740_08145</name>
</gene>
<keyword evidence="1" id="KW-0812">Transmembrane</keyword>
<keyword evidence="1" id="KW-0472">Membrane</keyword>
<feature type="transmembrane region" description="Helical" evidence="1">
    <location>
        <begin position="75"/>
        <end position="98"/>
    </location>
</feature>
<feature type="transmembrane region" description="Helical" evidence="1">
    <location>
        <begin position="6"/>
        <end position="21"/>
    </location>
</feature>
<dbReference type="KEGG" id="kpd:CW740_08145"/>
<evidence type="ECO:0000313" key="2">
    <source>
        <dbReference type="EMBL" id="AUD79216.1"/>
    </source>
</evidence>